<feature type="transmembrane region" description="Helical" evidence="18">
    <location>
        <begin position="373"/>
        <end position="394"/>
    </location>
</feature>
<evidence type="ECO:0000256" key="14">
    <source>
        <dbReference type="ARBA" id="ARBA00031250"/>
    </source>
</evidence>
<evidence type="ECO:0000256" key="3">
    <source>
        <dbReference type="ARBA" id="ARBA00015369"/>
    </source>
</evidence>
<evidence type="ECO:0000256" key="16">
    <source>
        <dbReference type="ARBA" id="ARBA00031902"/>
    </source>
</evidence>
<dbReference type="GO" id="GO:0006623">
    <property type="term" value="P:protein targeting to vacuole"/>
    <property type="evidence" value="ECO:0007669"/>
    <property type="project" value="TreeGrafter"/>
</dbReference>
<keyword evidence="7" id="KW-0653">Protein transport</keyword>
<dbReference type="Proteomes" id="UP000503462">
    <property type="component" value="Chromosome 2"/>
</dbReference>
<evidence type="ECO:0000256" key="13">
    <source>
        <dbReference type="ARBA" id="ARBA00025569"/>
    </source>
</evidence>
<keyword evidence="9" id="KW-0333">Golgi apparatus</keyword>
<feature type="transmembrane region" description="Helical" evidence="18">
    <location>
        <begin position="432"/>
        <end position="453"/>
    </location>
</feature>
<keyword evidence="10 18" id="KW-0472">Membrane</keyword>
<dbReference type="PANTHER" id="PTHR12106">
    <property type="entry name" value="SORTILIN RELATED"/>
    <property type="match status" value="1"/>
</dbReference>
<dbReference type="GO" id="GO:0006895">
    <property type="term" value="P:Golgi to endosome transport"/>
    <property type="evidence" value="ECO:0007669"/>
    <property type="project" value="TreeGrafter"/>
</dbReference>
<keyword evidence="5 18" id="KW-0812">Transmembrane</keyword>
<dbReference type="Gene3D" id="3.30.60.270">
    <property type="match status" value="1"/>
</dbReference>
<dbReference type="InterPro" id="IPR031778">
    <property type="entry name" value="Sortilin_N"/>
</dbReference>
<sequence length="508" mass="56564">MAISDVNRNADAYVDFEKVLGIEGVAFANVVHNVGNLESGDEKQLKTKVTFNDGAHWELVRHKTDDLDDKASCEYSDECSLHLHGFTERHDPDRTYSSTTARGISLAHGNVGEFLGKKKDADTYMSTDGGATWKRIQKGEWAYAFGDRGSVIVIVERKDKVNSVKYTLDEGEYWQEYSFSEDEMAIDRITTVPSDTSLNFLLWGTIDGKLATVNIDFSGLKERSERCKMSDDEEDYDLWSVTREGAENQCLFGHIKSYHRKKPQAQCYNGPILPDFHDISKPCECTRADFECDYNHERQSDGTCKLVPGETPLDPKLQCFASDNVTEYYDITGYRRIPMTTCQGGLELEMTARTRPCDGYEGDYNRKHGISGVALFFAIVLPIAAASAVGWYVWRHWDGKFGRIQLGDGAAGSRIGLGGALDSDAPWIKYPVLALSAAVAIVVAIPMVISTVWRTVSSRLGRSSGGRYGSYGGHRYTSRGSFQRGRGNYSVIDPDEGELLGDESEDEM</sequence>
<keyword evidence="8 18" id="KW-1133">Transmembrane helix</keyword>
<dbReference type="InterPro" id="IPR006581">
    <property type="entry name" value="VPS10"/>
</dbReference>
<accession>A0A6H0XRQ4</accession>
<feature type="compositionally biased region" description="Acidic residues" evidence="17">
    <location>
        <begin position="493"/>
        <end position="508"/>
    </location>
</feature>
<dbReference type="FunFam" id="3.30.60.270:FF:000005">
    <property type="entry name" value="Sortilin"/>
    <property type="match status" value="1"/>
</dbReference>
<dbReference type="Gene3D" id="2.10.70.80">
    <property type="match status" value="1"/>
</dbReference>
<keyword evidence="6" id="KW-0677">Repeat</keyword>
<evidence type="ECO:0000256" key="12">
    <source>
        <dbReference type="ARBA" id="ARBA00023180"/>
    </source>
</evidence>
<evidence type="ECO:0000256" key="17">
    <source>
        <dbReference type="SAM" id="MobiDB-lite"/>
    </source>
</evidence>
<evidence type="ECO:0000256" key="18">
    <source>
        <dbReference type="SAM" id="Phobius"/>
    </source>
</evidence>
<evidence type="ECO:0000256" key="10">
    <source>
        <dbReference type="ARBA" id="ARBA00023136"/>
    </source>
</evidence>
<dbReference type="SUPFAM" id="SSF110296">
    <property type="entry name" value="Oligoxyloglucan reducing end-specific cellobiohydrolase"/>
    <property type="match status" value="1"/>
</dbReference>
<feature type="region of interest" description="Disordered" evidence="17">
    <location>
        <begin position="485"/>
        <end position="508"/>
    </location>
</feature>
<evidence type="ECO:0000256" key="6">
    <source>
        <dbReference type="ARBA" id="ARBA00022737"/>
    </source>
</evidence>
<evidence type="ECO:0000313" key="20">
    <source>
        <dbReference type="EMBL" id="QIW97149.1"/>
    </source>
</evidence>
<feature type="domain" description="VPS10" evidence="19">
    <location>
        <begin position="1"/>
        <end position="362"/>
    </location>
</feature>
<dbReference type="InterPro" id="IPR031777">
    <property type="entry name" value="Sortilin_C"/>
</dbReference>
<organism evidence="20 21">
    <name type="scientific">Peltaster fructicola</name>
    <dbReference type="NCBI Taxonomy" id="286661"/>
    <lineage>
        <taxon>Eukaryota</taxon>
        <taxon>Fungi</taxon>
        <taxon>Dikarya</taxon>
        <taxon>Ascomycota</taxon>
        <taxon>Pezizomycotina</taxon>
        <taxon>Dothideomycetes</taxon>
        <taxon>Dothideomycetes incertae sedis</taxon>
        <taxon>Peltaster</taxon>
    </lineage>
</organism>
<dbReference type="GO" id="GO:0005829">
    <property type="term" value="C:cytosol"/>
    <property type="evidence" value="ECO:0007669"/>
    <property type="project" value="GOC"/>
</dbReference>
<comment type="subcellular location">
    <subcellularLocation>
        <location evidence="1">Golgi apparatus</location>
        <location evidence="1">trans-Golgi network membrane</location>
        <topology evidence="1">Multi-pass membrane protein</topology>
    </subcellularLocation>
    <subcellularLocation>
        <location evidence="2">Prevacuolar compartment membrane</location>
        <topology evidence="2">Multi-pass membrane protein</topology>
    </subcellularLocation>
</comment>
<dbReference type="GO" id="GO:0016020">
    <property type="term" value="C:membrane"/>
    <property type="evidence" value="ECO:0007669"/>
    <property type="project" value="InterPro"/>
</dbReference>
<evidence type="ECO:0000256" key="2">
    <source>
        <dbReference type="ARBA" id="ARBA00004488"/>
    </source>
</evidence>
<evidence type="ECO:0000256" key="4">
    <source>
        <dbReference type="ARBA" id="ARBA00022448"/>
    </source>
</evidence>
<dbReference type="PANTHER" id="PTHR12106:SF27">
    <property type="entry name" value="SORTILIN-RELATED RECEPTOR"/>
    <property type="match status" value="1"/>
</dbReference>
<comment type="function">
    <text evidence="13">Functions as a sorting receptor in the Golgi compartment required for the intracellular sorting and delivery of soluble vacuolar proteins, like carboxypeptidase Y (CPY) and proteinase A. Executes multiple rounds of sorting by cycling between the late Golgi and a prevacuolar endosome-like compartment.</text>
</comment>
<evidence type="ECO:0000256" key="8">
    <source>
        <dbReference type="ARBA" id="ARBA00022989"/>
    </source>
</evidence>
<keyword evidence="21" id="KW-1185">Reference proteome</keyword>
<evidence type="ECO:0000256" key="15">
    <source>
        <dbReference type="ARBA" id="ARBA00031354"/>
    </source>
</evidence>
<evidence type="ECO:0000256" key="5">
    <source>
        <dbReference type="ARBA" id="ARBA00022692"/>
    </source>
</evidence>
<evidence type="ECO:0000256" key="11">
    <source>
        <dbReference type="ARBA" id="ARBA00023170"/>
    </source>
</evidence>
<keyword evidence="12" id="KW-0325">Glycoprotein</keyword>
<dbReference type="GO" id="GO:0006896">
    <property type="term" value="P:Golgi to vacuole transport"/>
    <property type="evidence" value="ECO:0007669"/>
    <property type="project" value="TreeGrafter"/>
</dbReference>
<dbReference type="Pfam" id="PF15901">
    <property type="entry name" value="Sortilin_C"/>
    <property type="match status" value="1"/>
</dbReference>
<dbReference type="AlphaFoldDB" id="A0A6H0XRQ4"/>
<dbReference type="EMBL" id="CP051140">
    <property type="protein sequence ID" value="QIW97149.1"/>
    <property type="molecule type" value="Genomic_DNA"/>
</dbReference>
<dbReference type="OrthoDB" id="443634at2759"/>
<evidence type="ECO:0000313" key="21">
    <source>
        <dbReference type="Proteomes" id="UP000503462"/>
    </source>
</evidence>
<protein>
    <recommendedName>
        <fullName evidence="3">Vacuolar protein sorting/targeting protein 10</fullName>
    </recommendedName>
    <alternativeName>
        <fullName evidence="15">Carboxypeptidase Y receptor</fullName>
    </alternativeName>
    <alternativeName>
        <fullName evidence="14 16">Sortilin VPS10</fullName>
    </alternativeName>
</protein>
<evidence type="ECO:0000256" key="7">
    <source>
        <dbReference type="ARBA" id="ARBA00022927"/>
    </source>
</evidence>
<keyword evidence="4" id="KW-0813">Transport</keyword>
<evidence type="ECO:0000259" key="19">
    <source>
        <dbReference type="SMART" id="SM00602"/>
    </source>
</evidence>
<gene>
    <name evidence="20" type="ORF">AMS68_002667</name>
</gene>
<proteinExistence type="predicted"/>
<name>A0A6H0XRQ4_9PEZI</name>
<keyword evidence="11" id="KW-0675">Receptor</keyword>
<dbReference type="InterPro" id="IPR050310">
    <property type="entry name" value="VPS10-sortilin"/>
</dbReference>
<evidence type="ECO:0000256" key="9">
    <source>
        <dbReference type="ARBA" id="ARBA00023034"/>
    </source>
</evidence>
<dbReference type="GO" id="GO:0005794">
    <property type="term" value="C:Golgi apparatus"/>
    <property type="evidence" value="ECO:0007669"/>
    <property type="project" value="UniProtKB-SubCell"/>
</dbReference>
<dbReference type="Pfam" id="PF15902">
    <property type="entry name" value="Sortilin-Vps10"/>
    <property type="match status" value="1"/>
</dbReference>
<evidence type="ECO:0000256" key="1">
    <source>
        <dbReference type="ARBA" id="ARBA00004166"/>
    </source>
</evidence>
<dbReference type="SMART" id="SM00602">
    <property type="entry name" value="VPS10"/>
    <property type="match status" value="1"/>
</dbReference>
<reference evidence="20 21" key="1">
    <citation type="journal article" date="2016" name="Sci. Rep.">
        <title>Peltaster fructicola genome reveals evolution from an invasive phytopathogen to an ectophytic parasite.</title>
        <authorList>
            <person name="Xu C."/>
            <person name="Chen H."/>
            <person name="Gleason M.L."/>
            <person name="Xu J.R."/>
            <person name="Liu H."/>
            <person name="Zhang R."/>
            <person name="Sun G."/>
        </authorList>
    </citation>
    <scope>NUCLEOTIDE SEQUENCE [LARGE SCALE GENOMIC DNA]</scope>
    <source>
        <strain evidence="20 21">LNHT1506</strain>
    </source>
</reference>